<proteinExistence type="predicted"/>
<protein>
    <submittedName>
        <fullName evidence="2">Uncharacterized protein</fullName>
    </submittedName>
</protein>
<gene>
    <name evidence="2" type="ORF">UFOVP449_88</name>
</gene>
<accession>A0A6J5M9V7</accession>
<sequence>MLNLTAFSQTDTIRNNKCFPIPVVKLIVKDLLSGDSAKALLKLTEQQLDSTIRKTYIQDSVIGVYKEKEKNFNTIISFERDKFNTLQSYTNRIESELKKEKTKNKVLRWVNYGIIGVLGITLVILK</sequence>
<keyword evidence="1" id="KW-1133">Transmembrane helix</keyword>
<keyword evidence="1" id="KW-0812">Transmembrane</keyword>
<organism evidence="2">
    <name type="scientific">uncultured Caudovirales phage</name>
    <dbReference type="NCBI Taxonomy" id="2100421"/>
    <lineage>
        <taxon>Viruses</taxon>
        <taxon>Duplodnaviria</taxon>
        <taxon>Heunggongvirae</taxon>
        <taxon>Uroviricota</taxon>
        <taxon>Caudoviricetes</taxon>
        <taxon>Peduoviridae</taxon>
        <taxon>Maltschvirus</taxon>
        <taxon>Maltschvirus maltsch</taxon>
    </lineage>
</organism>
<feature type="transmembrane region" description="Helical" evidence="1">
    <location>
        <begin position="106"/>
        <end position="125"/>
    </location>
</feature>
<keyword evidence="1" id="KW-0472">Membrane</keyword>
<reference evidence="2" key="1">
    <citation type="submission" date="2020-04" db="EMBL/GenBank/DDBJ databases">
        <authorList>
            <person name="Chiriac C."/>
            <person name="Salcher M."/>
            <person name="Ghai R."/>
            <person name="Kavagutti S V."/>
        </authorList>
    </citation>
    <scope>NUCLEOTIDE SEQUENCE</scope>
</reference>
<evidence type="ECO:0000313" key="2">
    <source>
        <dbReference type="EMBL" id="CAB4142891.1"/>
    </source>
</evidence>
<evidence type="ECO:0000256" key="1">
    <source>
        <dbReference type="SAM" id="Phobius"/>
    </source>
</evidence>
<dbReference type="EMBL" id="LR796420">
    <property type="protein sequence ID" value="CAB4142891.1"/>
    <property type="molecule type" value="Genomic_DNA"/>
</dbReference>
<name>A0A6J5M9V7_9CAUD</name>